<dbReference type="GeneTree" id="ENSGT00940000157918"/>
<dbReference type="InterPro" id="IPR015943">
    <property type="entry name" value="WD40/YVTN_repeat-like_dom_sf"/>
</dbReference>
<evidence type="ECO:0000256" key="9">
    <source>
        <dbReference type="ARBA" id="ARBA00023306"/>
    </source>
</evidence>
<dbReference type="AlphaFoldDB" id="G1K3L8"/>
<dbReference type="GO" id="GO:0000922">
    <property type="term" value="C:spindle pole"/>
    <property type="evidence" value="ECO:0007669"/>
    <property type="project" value="UniProtKB-SubCell"/>
</dbReference>
<feature type="repeat" description="WD" evidence="12">
    <location>
        <begin position="185"/>
        <end position="219"/>
    </location>
</feature>
<accession>G1K3L8</accession>
<keyword evidence="5 11" id="KW-0493">Microtubule</keyword>
<dbReference type="Bgee" id="ENSXETG00000025041">
    <property type="expression patterns" value="Expressed in egg cell and 13 other cell types or tissues"/>
</dbReference>
<dbReference type="GO" id="GO:0051301">
    <property type="term" value="P:cell division"/>
    <property type="evidence" value="ECO:0007669"/>
    <property type="project" value="UniProtKB-KW"/>
</dbReference>
<dbReference type="InterPro" id="IPR036322">
    <property type="entry name" value="WD40_repeat_dom_sf"/>
</dbReference>
<comment type="subunit">
    <text evidence="11">Interacts with KATNA1. This interaction enhances the microtubule binding and severing activity of KATNA1 and also targets this activity to the centrosome.</text>
</comment>
<dbReference type="SUPFAM" id="SSF50978">
    <property type="entry name" value="WD40 repeat-like"/>
    <property type="match status" value="1"/>
</dbReference>
<comment type="function">
    <text evidence="10 11">Participates in a complex which severs microtubules in an ATP-dependent manner. May act to target the enzymatic subunit of this complex to sites of action such as the centrosome. Microtubule severing may promote rapid reorganization of cellular microtubule arrays and the release of microtubules from the centrosome following nucleation.</text>
</comment>
<evidence type="ECO:0000256" key="8">
    <source>
        <dbReference type="ARBA" id="ARBA00023212"/>
    </source>
</evidence>
<evidence type="ECO:0000256" key="11">
    <source>
        <dbReference type="HAMAP-Rule" id="MF_03022"/>
    </source>
</evidence>
<keyword evidence="7 11" id="KW-0498">Mitosis</keyword>
<dbReference type="Gene3D" id="2.130.10.10">
    <property type="entry name" value="YVTN repeat-like/Quinoprotein amine dehydrogenase"/>
    <property type="match status" value="2"/>
</dbReference>
<evidence type="ECO:0000256" key="4">
    <source>
        <dbReference type="ARBA" id="ARBA00022618"/>
    </source>
</evidence>
<organism evidence="15">
    <name type="scientific">Xenopus tropicalis</name>
    <name type="common">Western clawed frog</name>
    <name type="synonym">Silurana tropicalis</name>
    <dbReference type="NCBI Taxonomy" id="8364"/>
    <lineage>
        <taxon>Eukaryota</taxon>
        <taxon>Metazoa</taxon>
        <taxon>Chordata</taxon>
        <taxon>Craniata</taxon>
        <taxon>Vertebrata</taxon>
        <taxon>Euteleostomi</taxon>
        <taxon>Amphibia</taxon>
        <taxon>Batrachia</taxon>
        <taxon>Anura</taxon>
        <taxon>Pipoidea</taxon>
        <taxon>Pipidae</taxon>
        <taxon>Xenopodinae</taxon>
        <taxon>Xenopus</taxon>
        <taxon>Silurana</taxon>
    </lineage>
</organism>
<evidence type="ECO:0000256" key="6">
    <source>
        <dbReference type="ARBA" id="ARBA00022737"/>
    </source>
</evidence>
<proteinExistence type="inferred from homology"/>
<dbReference type="HAMAP" id="MF_03022">
    <property type="entry name" value="Katanin_p80_B1"/>
    <property type="match status" value="1"/>
</dbReference>
<feature type="repeat" description="WD" evidence="12">
    <location>
        <begin position="101"/>
        <end position="142"/>
    </location>
</feature>
<keyword evidence="4 11" id="KW-0132">Cell division</keyword>
<dbReference type="FunFam" id="2.130.10.10:FF:000846">
    <property type="entry name" value="Katanin p80 WD40 repeat-containing subunit B1 homolog"/>
    <property type="match status" value="1"/>
</dbReference>
<keyword evidence="9 11" id="KW-0131">Cell cycle</keyword>
<dbReference type="GO" id="GO:0051013">
    <property type="term" value="P:microtubule severing"/>
    <property type="evidence" value="ECO:0007669"/>
    <property type="project" value="UniProtKB-UniRule"/>
</dbReference>
<dbReference type="Ensembl" id="ENSXETT00000053740">
    <property type="protein sequence ID" value="ENSXETP00000053740"/>
    <property type="gene ID" value="ENSXETG00000025041"/>
</dbReference>
<dbReference type="Xenbase" id="XB-GENE-998271">
    <property type="gene designation" value="katnb1"/>
</dbReference>
<dbReference type="InterPro" id="IPR001680">
    <property type="entry name" value="WD40_rpt"/>
</dbReference>
<keyword evidence="3 12" id="KW-0853">WD repeat</keyword>
<dbReference type="InterPro" id="IPR020472">
    <property type="entry name" value="WD40_PAC1"/>
</dbReference>
<dbReference type="STRING" id="8364.ENSXETP00000053740"/>
<dbReference type="InterPro" id="IPR028021">
    <property type="entry name" value="Katanin_C-terminal"/>
</dbReference>
<dbReference type="PANTHER" id="PTHR19845">
    <property type="entry name" value="KATANIN P80 SUBUNIT"/>
    <property type="match status" value="1"/>
</dbReference>
<feature type="repeat" description="WD" evidence="12">
    <location>
        <begin position="16"/>
        <end position="58"/>
    </location>
</feature>
<reference evidence="15" key="2">
    <citation type="submission" date="2011-08" db="UniProtKB">
        <authorList>
            <consortium name="Ensembl"/>
        </authorList>
    </citation>
    <scope>IDENTIFICATION</scope>
</reference>
<comment type="similarity">
    <text evidence="11">Belongs to the WD repeat KATNB1 family.</text>
</comment>
<dbReference type="PROSITE" id="PS00678">
    <property type="entry name" value="WD_REPEATS_1"/>
    <property type="match status" value="3"/>
</dbReference>
<keyword evidence="6" id="KW-0677">Repeat</keyword>
<comment type="subcellular location">
    <subcellularLocation>
        <location evidence="1 11">Cytoplasm</location>
        <location evidence="1 11">Cytoskeleton</location>
        <location evidence="1 11">Spindle</location>
    </subcellularLocation>
    <subcellularLocation>
        <location evidence="11">Cytoplasm</location>
    </subcellularLocation>
    <subcellularLocation>
        <location evidence="11">Cytoplasm</location>
        <location evidence="11">Cytoskeleton</location>
        <location evidence="11">Microtubule organizing center</location>
        <location evidence="11">Centrosome</location>
    </subcellularLocation>
    <subcellularLocation>
        <location evidence="11">Cytoplasm</location>
        <location evidence="11">Cytoskeleton</location>
        <location evidence="11">Spindle pole</location>
    </subcellularLocation>
    <subcellularLocation>
        <location evidence="11">Cytoplasm</location>
        <location evidence="11">Cytoskeleton</location>
    </subcellularLocation>
    <text evidence="11">Predominantly cytoplasmic. Localized to the interphase centrosome and mitotic spindle poles.</text>
</comment>
<dbReference type="GO" id="GO:0005813">
    <property type="term" value="C:centrosome"/>
    <property type="evidence" value="ECO:0007669"/>
    <property type="project" value="UniProtKB-SubCell"/>
</dbReference>
<dbReference type="InterPro" id="IPR019775">
    <property type="entry name" value="WD40_repeat_CS"/>
</dbReference>
<dbReference type="PANTHER" id="PTHR19845:SF0">
    <property type="entry name" value="KATANIN P80 WD40 REPEAT-CONTAINING SUBUNIT B1"/>
    <property type="match status" value="1"/>
</dbReference>
<gene>
    <name evidence="15" type="primary">katnb1</name>
    <name evidence="11" type="synonym">KATNB1</name>
</gene>
<dbReference type="ExpressionAtlas" id="G1K3L8">
    <property type="expression patterns" value="differential"/>
</dbReference>
<feature type="repeat" description="WD" evidence="12">
    <location>
        <begin position="143"/>
        <end position="184"/>
    </location>
</feature>
<keyword evidence="2 11" id="KW-0963">Cytoplasm</keyword>
<feature type="region of interest" description="Disordered" evidence="13">
    <location>
        <begin position="363"/>
        <end position="464"/>
    </location>
</feature>
<keyword evidence="8 11" id="KW-0206">Cytoskeleton</keyword>
<name>G1K3L8_XENTR</name>
<dbReference type="HOGENOM" id="CLU_007811_3_0_1"/>
<feature type="domain" description="Katanin p80 subunit C-terminal" evidence="14">
    <location>
        <begin position="506"/>
        <end position="664"/>
    </location>
</feature>
<dbReference type="PRINTS" id="PR00320">
    <property type="entry name" value="GPROTEINBRPT"/>
</dbReference>
<evidence type="ECO:0000256" key="1">
    <source>
        <dbReference type="ARBA" id="ARBA00004186"/>
    </source>
</evidence>
<evidence type="ECO:0000256" key="2">
    <source>
        <dbReference type="ARBA" id="ARBA00022490"/>
    </source>
</evidence>
<feature type="compositionally biased region" description="Basic and acidic residues" evidence="13">
    <location>
        <begin position="371"/>
        <end position="387"/>
    </location>
</feature>
<dbReference type="GO" id="GO:0005874">
    <property type="term" value="C:microtubule"/>
    <property type="evidence" value="ECO:0007669"/>
    <property type="project" value="UniProtKB-KW"/>
</dbReference>
<evidence type="ECO:0000256" key="7">
    <source>
        <dbReference type="ARBA" id="ARBA00022776"/>
    </source>
</evidence>
<evidence type="ECO:0000259" key="14">
    <source>
        <dbReference type="Pfam" id="PF13925"/>
    </source>
</evidence>
<dbReference type="GO" id="GO:0008352">
    <property type="term" value="C:katanin complex"/>
    <property type="evidence" value="ECO:0007669"/>
    <property type="project" value="InterPro"/>
</dbReference>
<evidence type="ECO:0000256" key="12">
    <source>
        <dbReference type="PROSITE-ProRule" id="PRU00221"/>
    </source>
</evidence>
<sequence length="668" mass="73141">MATPSPTKTTWKLQEIVAHGSSVSSVVLGKSSGRLVATGGDDCRVNLWSVNKPNCIMSLTGHTTPVESVRFNNAEELIVAGSQSGSLRVWDLEAAKILRTLMGHKANVCSLDFHPYGDFVASGSLDTNIKLWDVRRKGCVFRYKGHTQAVRCLRFSPDGKWLASASDDHSVKLWDLTAGKMMAELSEHKGPVNIIEFHPNEYLLASGSADRTVRFWDLEKFQLIGCTEGETIPVRAILFSSDGGCIFCGGRDALRVYGWEPDQCFDTVPVGWGKVCDLAICNKQLIGVSSAQSTISSFVVDLTRVKMTGCAPQGPVPAEMPISQPAPAGTSLRRIYERPSTTCTELYIPLILYEVFLDSCRVSPTSDDEEKESRAEIQNPEDYKEIFQPKNAISRTPPRNSEPFPAPPEDDTSILKEPVAPIPDVVTPATSNKNNTEQLQRPPVAASTPIVCQEPSPVPAPQSKPPVISAARNEPIGLKAADFLPAVKTSSPTEVVDDEAVSQIRKGHDTMCMVLTSRMRNLDTVRAVWSSGDIKTSIDSAVAINDLSVVVDLLNIINQKASLWKLDLCLTVLPQIEKMLQSKYESYVQTGCISLKLILQRFLPLITDILAAPPSVGVDISREERLSKCKLCYKQLRILSPLVKSKASQSGRYGSAFRELHLLMSGLE</sequence>
<dbReference type="Pfam" id="PF13925">
    <property type="entry name" value="Katanin_con80"/>
    <property type="match status" value="1"/>
</dbReference>
<dbReference type="PROSITE" id="PS50082">
    <property type="entry name" value="WD_REPEATS_2"/>
    <property type="match status" value="5"/>
</dbReference>
<dbReference type="InterPro" id="IPR026962">
    <property type="entry name" value="KTNB1"/>
</dbReference>
<dbReference type="GO" id="GO:0008017">
    <property type="term" value="F:microtubule binding"/>
    <property type="evidence" value="ECO:0007669"/>
    <property type="project" value="UniProtKB-UniRule"/>
</dbReference>
<dbReference type="PROSITE" id="PS50294">
    <property type="entry name" value="WD_REPEATS_REGION"/>
    <property type="match status" value="4"/>
</dbReference>
<dbReference type="CDD" id="cd00200">
    <property type="entry name" value="WD40"/>
    <property type="match status" value="1"/>
</dbReference>
<evidence type="ECO:0000256" key="3">
    <source>
        <dbReference type="ARBA" id="ARBA00022574"/>
    </source>
</evidence>
<dbReference type="SMART" id="SM00320">
    <property type="entry name" value="WD40"/>
    <property type="match status" value="6"/>
</dbReference>
<evidence type="ECO:0000256" key="10">
    <source>
        <dbReference type="ARBA" id="ARBA00057470"/>
    </source>
</evidence>
<evidence type="ECO:0000256" key="13">
    <source>
        <dbReference type="SAM" id="MobiDB-lite"/>
    </source>
</evidence>
<feature type="repeat" description="WD" evidence="12">
    <location>
        <begin position="59"/>
        <end position="100"/>
    </location>
</feature>
<dbReference type="Pfam" id="PF00400">
    <property type="entry name" value="WD40"/>
    <property type="match status" value="5"/>
</dbReference>
<feature type="compositionally biased region" description="Polar residues" evidence="13">
    <location>
        <begin position="428"/>
        <end position="439"/>
    </location>
</feature>
<evidence type="ECO:0000313" key="15">
    <source>
        <dbReference type="Ensembl" id="ENSXETP00000053740"/>
    </source>
</evidence>
<protein>
    <recommendedName>
        <fullName evidence="11">Katanin p80 WD40 repeat-containing subunit B1</fullName>
        <shortName evidence="11">Katanin p80 subunit B1</shortName>
    </recommendedName>
    <alternativeName>
        <fullName evidence="11">p80 katanin</fullName>
    </alternativeName>
</protein>
<dbReference type="GO" id="GO:0005737">
    <property type="term" value="C:cytoplasm"/>
    <property type="evidence" value="ECO:0007669"/>
    <property type="project" value="UniProtKB-SubCell"/>
</dbReference>
<reference evidence="15" key="1">
    <citation type="journal article" date="2010" name="Science">
        <title>The genome of the Western clawed frog Xenopus tropicalis.</title>
        <authorList>
            <person name="Hellsten U."/>
            <person name="Harland R.M."/>
            <person name="Gilchrist M.J."/>
            <person name="Hendrix D."/>
            <person name="Jurka J."/>
            <person name="Kapitonov V."/>
            <person name="Ovcharenko I."/>
            <person name="Putnam N.H."/>
            <person name="Shu S."/>
            <person name="Taher L."/>
            <person name="Blitz I.L."/>
            <person name="Blumberg B."/>
            <person name="Dichmann D.S."/>
            <person name="Dubchak I."/>
            <person name="Amaya E."/>
            <person name="Detter J.C."/>
            <person name="Fletcher R."/>
            <person name="Gerhard D.S."/>
            <person name="Goodstein D."/>
            <person name="Graves T."/>
            <person name="Grigoriev I.V."/>
            <person name="Grimwood J."/>
            <person name="Kawashima T."/>
            <person name="Lindquist E."/>
            <person name="Lucas S.M."/>
            <person name="Mead P.E."/>
            <person name="Mitros T."/>
            <person name="Ogino H."/>
            <person name="Ohta Y."/>
            <person name="Poliakov A.V."/>
            <person name="Pollet N."/>
            <person name="Robert J."/>
            <person name="Salamov A."/>
            <person name="Sater A.K."/>
            <person name="Schmutz J."/>
            <person name="Terry A."/>
            <person name="Vize P.D."/>
            <person name="Warren W.C."/>
            <person name="Wells D."/>
            <person name="Wills A."/>
            <person name="Wilson R.K."/>
            <person name="Zimmerman L.B."/>
            <person name="Zorn A.M."/>
            <person name="Grainger R."/>
            <person name="Grammer T."/>
            <person name="Khokha M.K."/>
            <person name="Richardson P.M."/>
            <person name="Rokhsar D.S."/>
        </authorList>
    </citation>
    <scope>NUCLEOTIDE SEQUENCE [LARGE SCALE GENOMIC DNA]</scope>
    <source>
        <strain evidence="15">Nigerian</strain>
    </source>
</reference>
<evidence type="ECO:0000256" key="5">
    <source>
        <dbReference type="ARBA" id="ARBA00022701"/>
    </source>
</evidence>